<accession>A0A9P6ICL9</accession>
<comment type="caution">
    <text evidence="3">The sequence shown here is derived from an EMBL/GenBank/DDBJ whole genome shotgun (WGS) entry which is preliminary data.</text>
</comment>
<dbReference type="GeneID" id="62158145"/>
<dbReference type="AlphaFoldDB" id="A0A9P6ICL9"/>
<evidence type="ECO:0000313" key="3">
    <source>
        <dbReference type="EMBL" id="KAF9880398.1"/>
    </source>
</evidence>
<keyword evidence="1" id="KW-0732">Signal</keyword>
<dbReference type="RefSeq" id="XP_038749859.1">
    <property type="nucleotide sequence ID" value="XM_038885071.1"/>
</dbReference>
<feature type="chain" id="PRO_5040412832" description="DUF6351 domain-containing protein" evidence="1">
    <location>
        <begin position="24"/>
        <end position="455"/>
    </location>
</feature>
<dbReference type="EMBL" id="JAATWM020000005">
    <property type="protein sequence ID" value="KAF9880398.1"/>
    <property type="molecule type" value="Genomic_DNA"/>
</dbReference>
<dbReference type="InterPro" id="IPR045556">
    <property type="entry name" value="DUF6351"/>
</dbReference>
<evidence type="ECO:0000256" key="1">
    <source>
        <dbReference type="SAM" id="SignalP"/>
    </source>
</evidence>
<gene>
    <name evidence="3" type="ORF">CkaCkLH20_02352</name>
</gene>
<proteinExistence type="predicted"/>
<name>A0A9P6ICL9_9PEZI</name>
<organism evidence="3 4">
    <name type="scientific">Colletotrichum karsti</name>
    <dbReference type="NCBI Taxonomy" id="1095194"/>
    <lineage>
        <taxon>Eukaryota</taxon>
        <taxon>Fungi</taxon>
        <taxon>Dikarya</taxon>
        <taxon>Ascomycota</taxon>
        <taxon>Pezizomycotina</taxon>
        <taxon>Sordariomycetes</taxon>
        <taxon>Hypocreomycetidae</taxon>
        <taxon>Glomerellales</taxon>
        <taxon>Glomerellaceae</taxon>
        <taxon>Colletotrichum</taxon>
        <taxon>Colletotrichum boninense species complex</taxon>
    </lineage>
</organism>
<evidence type="ECO:0000259" key="2">
    <source>
        <dbReference type="Pfam" id="PF19878"/>
    </source>
</evidence>
<keyword evidence="4" id="KW-1185">Reference proteome</keyword>
<dbReference type="Pfam" id="PF19878">
    <property type="entry name" value="DUF6351"/>
    <property type="match status" value="1"/>
</dbReference>
<dbReference type="Gene3D" id="3.40.50.1820">
    <property type="entry name" value="alpha/beta hydrolase"/>
    <property type="match status" value="1"/>
</dbReference>
<reference evidence="3" key="2">
    <citation type="submission" date="2020-11" db="EMBL/GenBank/DDBJ databases">
        <title>Whole genome sequencing of Colletotrichum sp.</title>
        <authorList>
            <person name="Li H."/>
        </authorList>
    </citation>
    <scope>NUCLEOTIDE SEQUENCE</scope>
    <source>
        <strain evidence="3">CkLH20</strain>
    </source>
</reference>
<dbReference type="InterPro" id="IPR029058">
    <property type="entry name" value="AB_hydrolase_fold"/>
</dbReference>
<protein>
    <recommendedName>
        <fullName evidence="2">DUF6351 domain-containing protein</fullName>
    </recommendedName>
</protein>
<dbReference type="Proteomes" id="UP000781932">
    <property type="component" value="Unassembled WGS sequence"/>
</dbReference>
<dbReference type="SUPFAM" id="SSF53474">
    <property type="entry name" value="alpha/beta-Hydrolases"/>
    <property type="match status" value="1"/>
</dbReference>
<feature type="signal peptide" evidence="1">
    <location>
        <begin position="1"/>
        <end position="23"/>
    </location>
</feature>
<sequence length="455" mass="49370">MDASRSLCTIISTLICLASLVCTWSGMSNSTDGIVNRHGLLPDGMEYWIRVPANWNGVLLNDLDAGIYLHYNTSQAAIWTENGYAFSGTSRRADRITKFDPRAERNQQAQVIELFAEEFGCPKTTIQFGCSGGGGVALGVAEAYPDLVDGAISANGGEGLVMANQRLDLLFTLKALIAPNSSLPLVGISYEERESAGQAWIETLDKALNTTAGRARILVAASIAQVPKWGGAAEPYLAKPDPNDEDAVLEAMLRSTTDSAAAAVSVRYLYDSPAGVMSWNTGINYTSLFETADATQRELTARIYKEAGLDLAADLQAIETYPRVPRNETAIAYWTERALTGNPLVPVLQVTTVGDATRSSALLAAYAAGVEKNGKGELYRQAVVDYPGHCTWNTLEMMASLQALLFRLETGSWGNITSPTVMNELGKSFRHNQTEQARFTDPRVLSQKNNREFFP</sequence>
<dbReference type="OrthoDB" id="10425877at2759"/>
<feature type="domain" description="DUF6351" evidence="2">
    <location>
        <begin position="50"/>
        <end position="153"/>
    </location>
</feature>
<reference evidence="3" key="1">
    <citation type="submission" date="2020-03" db="EMBL/GenBank/DDBJ databases">
        <authorList>
            <person name="He L."/>
        </authorList>
    </citation>
    <scope>NUCLEOTIDE SEQUENCE</scope>
    <source>
        <strain evidence="3">CkLH20</strain>
    </source>
</reference>
<evidence type="ECO:0000313" key="4">
    <source>
        <dbReference type="Proteomes" id="UP000781932"/>
    </source>
</evidence>